<gene>
    <name evidence="1" type="ORF">FA15DRAFT_709187</name>
</gene>
<dbReference type="EMBL" id="ML210353">
    <property type="protein sequence ID" value="TFK19227.1"/>
    <property type="molecule type" value="Genomic_DNA"/>
</dbReference>
<evidence type="ECO:0000313" key="2">
    <source>
        <dbReference type="Proteomes" id="UP000307440"/>
    </source>
</evidence>
<dbReference type="Proteomes" id="UP000307440">
    <property type="component" value="Unassembled WGS sequence"/>
</dbReference>
<dbReference type="OrthoDB" id="3032688at2759"/>
<reference evidence="1 2" key="1">
    <citation type="journal article" date="2019" name="Nat. Ecol. Evol.">
        <title>Megaphylogeny resolves global patterns of mushroom evolution.</title>
        <authorList>
            <person name="Varga T."/>
            <person name="Krizsan K."/>
            <person name="Foldi C."/>
            <person name="Dima B."/>
            <person name="Sanchez-Garcia M."/>
            <person name="Sanchez-Ramirez S."/>
            <person name="Szollosi G.J."/>
            <person name="Szarkandi J.G."/>
            <person name="Papp V."/>
            <person name="Albert L."/>
            <person name="Andreopoulos W."/>
            <person name="Angelini C."/>
            <person name="Antonin V."/>
            <person name="Barry K.W."/>
            <person name="Bougher N.L."/>
            <person name="Buchanan P."/>
            <person name="Buyck B."/>
            <person name="Bense V."/>
            <person name="Catcheside P."/>
            <person name="Chovatia M."/>
            <person name="Cooper J."/>
            <person name="Damon W."/>
            <person name="Desjardin D."/>
            <person name="Finy P."/>
            <person name="Geml J."/>
            <person name="Haridas S."/>
            <person name="Hughes K."/>
            <person name="Justo A."/>
            <person name="Karasinski D."/>
            <person name="Kautmanova I."/>
            <person name="Kiss B."/>
            <person name="Kocsube S."/>
            <person name="Kotiranta H."/>
            <person name="LaButti K.M."/>
            <person name="Lechner B.E."/>
            <person name="Liimatainen K."/>
            <person name="Lipzen A."/>
            <person name="Lukacs Z."/>
            <person name="Mihaltcheva S."/>
            <person name="Morgado L.N."/>
            <person name="Niskanen T."/>
            <person name="Noordeloos M.E."/>
            <person name="Ohm R.A."/>
            <person name="Ortiz-Santana B."/>
            <person name="Ovrebo C."/>
            <person name="Racz N."/>
            <person name="Riley R."/>
            <person name="Savchenko A."/>
            <person name="Shiryaev A."/>
            <person name="Soop K."/>
            <person name="Spirin V."/>
            <person name="Szebenyi C."/>
            <person name="Tomsovsky M."/>
            <person name="Tulloss R.E."/>
            <person name="Uehling J."/>
            <person name="Grigoriev I.V."/>
            <person name="Vagvolgyi C."/>
            <person name="Papp T."/>
            <person name="Martin F.M."/>
            <person name="Miettinen O."/>
            <person name="Hibbett D.S."/>
            <person name="Nagy L.G."/>
        </authorList>
    </citation>
    <scope>NUCLEOTIDE SEQUENCE [LARGE SCALE GENOMIC DNA]</scope>
    <source>
        <strain evidence="1 2">CBS 121175</strain>
    </source>
</reference>
<evidence type="ECO:0000313" key="1">
    <source>
        <dbReference type="EMBL" id="TFK19227.1"/>
    </source>
</evidence>
<dbReference type="AlphaFoldDB" id="A0A5C3KH81"/>
<proteinExistence type="predicted"/>
<keyword evidence="2" id="KW-1185">Reference proteome</keyword>
<sequence>MTAEKLWYKDMPTGKRRKIIPDKLRRVFAGKQIVCVEYQDITENDEREIFQRAQLGMGLTPAEKLQVINTPRVLPPVLGSVRIFLFYDSTTLRRI</sequence>
<protein>
    <submittedName>
        <fullName evidence="1">Uncharacterized protein</fullName>
    </submittedName>
</protein>
<dbReference type="STRING" id="230819.A0A5C3KH81"/>
<organism evidence="1 2">
    <name type="scientific">Coprinopsis marcescibilis</name>
    <name type="common">Agaric fungus</name>
    <name type="synonym">Psathyrella marcescibilis</name>
    <dbReference type="NCBI Taxonomy" id="230819"/>
    <lineage>
        <taxon>Eukaryota</taxon>
        <taxon>Fungi</taxon>
        <taxon>Dikarya</taxon>
        <taxon>Basidiomycota</taxon>
        <taxon>Agaricomycotina</taxon>
        <taxon>Agaricomycetes</taxon>
        <taxon>Agaricomycetidae</taxon>
        <taxon>Agaricales</taxon>
        <taxon>Agaricineae</taxon>
        <taxon>Psathyrellaceae</taxon>
        <taxon>Coprinopsis</taxon>
    </lineage>
</organism>
<name>A0A5C3KH81_COPMA</name>
<accession>A0A5C3KH81</accession>